<dbReference type="AlphaFoldDB" id="A0A1E3B065"/>
<evidence type="ECO:0000313" key="2">
    <source>
        <dbReference type="EMBL" id="ODM14309.1"/>
    </source>
</evidence>
<feature type="compositionally biased region" description="Low complexity" evidence="1">
    <location>
        <begin position="95"/>
        <end position="117"/>
    </location>
</feature>
<keyword evidence="3" id="KW-1185">Reference proteome</keyword>
<organism evidence="2 3">
    <name type="scientific">Aspergillus cristatus</name>
    <name type="common">Chinese Fuzhuan brick tea-fermentation fungus</name>
    <name type="synonym">Eurotium cristatum</name>
    <dbReference type="NCBI Taxonomy" id="573508"/>
    <lineage>
        <taxon>Eukaryota</taxon>
        <taxon>Fungi</taxon>
        <taxon>Dikarya</taxon>
        <taxon>Ascomycota</taxon>
        <taxon>Pezizomycotina</taxon>
        <taxon>Eurotiomycetes</taxon>
        <taxon>Eurotiomycetidae</taxon>
        <taxon>Eurotiales</taxon>
        <taxon>Aspergillaceae</taxon>
        <taxon>Aspergillus</taxon>
        <taxon>Aspergillus subgen. Aspergillus</taxon>
    </lineage>
</organism>
<dbReference type="VEuPathDB" id="FungiDB:SI65_10306"/>
<proteinExistence type="predicted"/>
<protein>
    <submittedName>
        <fullName evidence="2">Uncharacterized protein</fullName>
    </submittedName>
</protein>
<accession>A0A1E3B065</accession>
<evidence type="ECO:0000256" key="1">
    <source>
        <dbReference type="SAM" id="MobiDB-lite"/>
    </source>
</evidence>
<evidence type="ECO:0000313" key="3">
    <source>
        <dbReference type="Proteomes" id="UP000094569"/>
    </source>
</evidence>
<dbReference type="Proteomes" id="UP000094569">
    <property type="component" value="Unassembled WGS sequence"/>
</dbReference>
<dbReference type="EMBL" id="JXNT01000029">
    <property type="protein sequence ID" value="ODM14309.1"/>
    <property type="molecule type" value="Genomic_DNA"/>
</dbReference>
<name>A0A1E3B065_ASPCR</name>
<sequence length="187" mass="21025">MEVETQAPVTSPEPENPNEQLEFELSKHASIALQARAMREKEEDREILELLTLLDKKVSSMEQRNLTRAASFSNALQSFVHNYFTQPNMVARDQTSTAKPAPARPPKTYAAATTASKPDSKTMRKPHTRSSKPERPLRLFLRLPTDHPACHASPHAALQKLHSNLDPAVCCLQNSTLDPFLWQEPPH</sequence>
<comment type="caution">
    <text evidence="2">The sequence shown here is derived from an EMBL/GenBank/DDBJ whole genome shotgun (WGS) entry which is preliminary data.</text>
</comment>
<feature type="region of interest" description="Disordered" evidence="1">
    <location>
        <begin position="92"/>
        <end position="135"/>
    </location>
</feature>
<gene>
    <name evidence="2" type="ORF">SI65_10306</name>
</gene>
<reference evidence="2 3" key="1">
    <citation type="journal article" date="2016" name="BMC Genomics">
        <title>Comparative genomic and transcriptomic analyses of the Fuzhuan brick tea-fermentation fungus Aspergillus cristatus.</title>
        <authorList>
            <person name="Ge Y."/>
            <person name="Wang Y."/>
            <person name="Liu Y."/>
            <person name="Tan Y."/>
            <person name="Ren X."/>
            <person name="Zhang X."/>
            <person name="Hyde K.D."/>
            <person name="Liu Y."/>
            <person name="Liu Z."/>
        </authorList>
    </citation>
    <scope>NUCLEOTIDE SEQUENCE [LARGE SCALE GENOMIC DNA]</scope>
    <source>
        <strain evidence="2 3">GZAAS20.1005</strain>
    </source>
</reference>